<dbReference type="KEGG" id="ndv:NDEV_1932"/>
<evidence type="ECO:0000313" key="2">
    <source>
        <dbReference type="Proteomes" id="UP000196239"/>
    </source>
</evidence>
<sequence length="59" mass="6637">MSENTTDKEIVRTWLSGACSCTLVIPKEFAKEYGLDKPSHVIIRKTSQGLLISKLELKE</sequence>
<dbReference type="EMBL" id="LN890280">
    <property type="protein sequence ID" value="CUR52694.1"/>
    <property type="molecule type" value="Genomic_DNA"/>
</dbReference>
<name>A0A128A5R4_9ARCH</name>
<dbReference type="Proteomes" id="UP000196239">
    <property type="component" value="Chromosome 1"/>
</dbReference>
<evidence type="ECO:0008006" key="3">
    <source>
        <dbReference type="Google" id="ProtNLM"/>
    </source>
</evidence>
<keyword evidence="2" id="KW-1185">Reference proteome</keyword>
<accession>A0A128A5R4</accession>
<organism evidence="1 2">
    <name type="scientific">Nitrosotalea devaniterrae</name>
    <dbReference type="NCBI Taxonomy" id="1078905"/>
    <lineage>
        <taxon>Archaea</taxon>
        <taxon>Nitrososphaerota</taxon>
        <taxon>Nitrososphaeria</taxon>
        <taxon>Nitrosotaleales</taxon>
        <taxon>Nitrosotaleaceae</taxon>
        <taxon>Nitrosotalea</taxon>
    </lineage>
</organism>
<protein>
    <recommendedName>
        <fullName evidence="3">SpoVT-AbrB domain-containing protein</fullName>
    </recommendedName>
</protein>
<reference evidence="2" key="1">
    <citation type="submission" date="2015-10" db="EMBL/GenBank/DDBJ databases">
        <authorList>
            <person name="Lehtovirta-Morley L.E."/>
            <person name="Vieille C."/>
        </authorList>
    </citation>
    <scope>NUCLEOTIDE SEQUENCE [LARGE SCALE GENOMIC DNA]</scope>
</reference>
<dbReference type="AlphaFoldDB" id="A0A128A5R4"/>
<gene>
    <name evidence="1" type="ORF">NDEV_1932</name>
</gene>
<evidence type="ECO:0000313" key="1">
    <source>
        <dbReference type="EMBL" id="CUR52694.1"/>
    </source>
</evidence>
<proteinExistence type="predicted"/>